<name>A0A4V6A6C9_STECR</name>
<dbReference type="InterPro" id="IPR029045">
    <property type="entry name" value="ClpP/crotonase-like_dom_sf"/>
</dbReference>
<reference evidence="3 4" key="2">
    <citation type="journal article" date="2019" name="G3 (Bethesda)">
        <title>Hybrid Assembly of the Genome of the Entomopathogenic Nematode Steinernema carpocapsae Identifies the X-Chromosome.</title>
        <authorList>
            <person name="Serra L."/>
            <person name="Macchietto M."/>
            <person name="Macias-Munoz A."/>
            <person name="McGill C.J."/>
            <person name="Rodriguez I.M."/>
            <person name="Rodriguez B."/>
            <person name="Murad R."/>
            <person name="Mortazavi A."/>
        </authorList>
    </citation>
    <scope>NUCLEOTIDE SEQUENCE [LARGE SCALE GENOMIC DNA]</scope>
    <source>
        <strain evidence="3 4">ALL</strain>
    </source>
</reference>
<reference evidence="3 4" key="1">
    <citation type="journal article" date="2015" name="Genome Biol.">
        <title>Comparative genomics of Steinernema reveals deeply conserved gene regulatory networks.</title>
        <authorList>
            <person name="Dillman A.R."/>
            <person name="Macchietto M."/>
            <person name="Porter C.F."/>
            <person name="Rogers A."/>
            <person name="Williams B."/>
            <person name="Antoshechkin I."/>
            <person name="Lee M.M."/>
            <person name="Goodwin Z."/>
            <person name="Lu X."/>
            <person name="Lewis E.E."/>
            <person name="Goodrich-Blair H."/>
            <person name="Stock S.P."/>
            <person name="Adams B.J."/>
            <person name="Sternberg P.W."/>
            <person name="Mortazavi A."/>
        </authorList>
    </citation>
    <scope>NUCLEOTIDE SEQUENCE [LARGE SCALE GENOMIC DNA]</scope>
    <source>
        <strain evidence="3 4">ALL</strain>
    </source>
</reference>
<sequence>MSHYGCQRILVLFTLCFEAIYDHLSCLFRRLGLLQVLHFQFQTSRPTSSRLARLISALRISSPGRCFFDAFEMDVKKNDFRDLVVNNQTFMTFVEIRRPKETRNAIAANTWEEIETLFTYLKYDPDTRTVLLYSGNADFVGAIEEGDIASGIVAPARNGNLDPARRGNLMGKTMALSQNACNAIANCGKPVILAIHGKCVGAGMDLATACDIRYSTEAARFKFKDMTLGIASHSGSIARLHKLTGKTGFLSEMLFSGGYFTGALASRCGFVSKTFPDQQTLFDAAKKLAYRIAWQNPIEIMAAKSGLDFASEHSTGDTRIHAVMMSMSQILCDDFLLFEETAKKKDRYAKTDYAPVSCFPPSAFYASKPQKGGLKTIDRTPQTLTGRPMPPISSVIRTFPEEPTERAKTKKSKKREDFKGEPGAPVCRLEDDEPSKSKHNSVRKVDDESSRKAKSKKKDEDEPSTKKTAIGKSANQRIPESPRKTEKAPRKSNRKKPAKEDEAKSIVGSSMRPISKHADVQSAKSGKSSKSRKPK</sequence>
<dbReference type="OrthoDB" id="14970at2759"/>
<evidence type="ECO:0000256" key="2">
    <source>
        <dbReference type="SAM" id="MobiDB-lite"/>
    </source>
</evidence>
<evidence type="ECO:0008006" key="5">
    <source>
        <dbReference type="Google" id="ProtNLM"/>
    </source>
</evidence>
<feature type="compositionally biased region" description="Basic and acidic residues" evidence="2">
    <location>
        <begin position="443"/>
        <end position="465"/>
    </location>
</feature>
<dbReference type="Gene3D" id="3.90.226.10">
    <property type="entry name" value="2-enoyl-CoA Hydratase, Chain A, domain 1"/>
    <property type="match status" value="1"/>
</dbReference>
<evidence type="ECO:0000313" key="4">
    <source>
        <dbReference type="Proteomes" id="UP000298663"/>
    </source>
</evidence>
<evidence type="ECO:0000256" key="1">
    <source>
        <dbReference type="ARBA" id="ARBA00005254"/>
    </source>
</evidence>
<dbReference type="InterPro" id="IPR001753">
    <property type="entry name" value="Enoyl-CoA_hydra/iso"/>
</dbReference>
<feature type="compositionally biased region" description="Basic and acidic residues" evidence="2">
    <location>
        <begin position="480"/>
        <end position="489"/>
    </location>
</feature>
<protein>
    <recommendedName>
        <fullName evidence="5">Enoyl-CoA hydratase</fullName>
    </recommendedName>
</protein>
<dbReference type="Proteomes" id="UP000298663">
    <property type="component" value="Unassembled WGS sequence"/>
</dbReference>
<dbReference type="PANTHER" id="PTHR43149:SF1">
    <property type="entry name" value="DELTA(3,5)-DELTA(2,4)-DIENOYL-COA ISOMERASE, MITOCHONDRIAL"/>
    <property type="match status" value="1"/>
</dbReference>
<dbReference type="PANTHER" id="PTHR43149">
    <property type="entry name" value="ENOYL-COA HYDRATASE"/>
    <property type="match status" value="1"/>
</dbReference>
<comment type="caution">
    <text evidence="3">The sequence shown here is derived from an EMBL/GenBank/DDBJ whole genome shotgun (WGS) entry which is preliminary data.</text>
</comment>
<dbReference type="SUPFAM" id="SSF52096">
    <property type="entry name" value="ClpP/crotonase"/>
    <property type="match status" value="1"/>
</dbReference>
<dbReference type="AlphaFoldDB" id="A0A4V6A6C9"/>
<keyword evidence="4" id="KW-1185">Reference proteome</keyword>
<comment type="similarity">
    <text evidence="1">Belongs to the enoyl-CoA hydratase/isomerase family.</text>
</comment>
<accession>A0A4V6A6C9</accession>
<dbReference type="Pfam" id="PF00378">
    <property type="entry name" value="ECH_1"/>
    <property type="match status" value="1"/>
</dbReference>
<dbReference type="InterPro" id="IPR045002">
    <property type="entry name" value="Ech1-like"/>
</dbReference>
<dbReference type="EMBL" id="AZBU02000002">
    <property type="protein sequence ID" value="TKR94355.1"/>
    <property type="molecule type" value="Genomic_DNA"/>
</dbReference>
<dbReference type="GO" id="GO:0005739">
    <property type="term" value="C:mitochondrion"/>
    <property type="evidence" value="ECO:0007669"/>
    <property type="project" value="TreeGrafter"/>
</dbReference>
<dbReference type="STRING" id="34508.A0A4V6A6C9"/>
<dbReference type="CDD" id="cd06558">
    <property type="entry name" value="crotonase-like"/>
    <property type="match status" value="1"/>
</dbReference>
<evidence type="ECO:0000313" key="3">
    <source>
        <dbReference type="EMBL" id="TKR94355.1"/>
    </source>
</evidence>
<proteinExistence type="inferred from homology"/>
<organism evidence="3 4">
    <name type="scientific">Steinernema carpocapsae</name>
    <name type="common">Entomopathogenic nematode</name>
    <dbReference type="NCBI Taxonomy" id="34508"/>
    <lineage>
        <taxon>Eukaryota</taxon>
        <taxon>Metazoa</taxon>
        <taxon>Ecdysozoa</taxon>
        <taxon>Nematoda</taxon>
        <taxon>Chromadorea</taxon>
        <taxon>Rhabditida</taxon>
        <taxon>Tylenchina</taxon>
        <taxon>Panagrolaimomorpha</taxon>
        <taxon>Strongyloidoidea</taxon>
        <taxon>Steinernematidae</taxon>
        <taxon>Steinernema</taxon>
    </lineage>
</organism>
<feature type="region of interest" description="Disordered" evidence="2">
    <location>
        <begin position="370"/>
        <end position="535"/>
    </location>
</feature>
<dbReference type="GO" id="GO:0051750">
    <property type="term" value="F:delta(3,5)-delta(2,4)-dienoyl-CoA isomerase activity"/>
    <property type="evidence" value="ECO:0007669"/>
    <property type="project" value="TreeGrafter"/>
</dbReference>
<gene>
    <name evidence="3" type="ORF">L596_008648</name>
</gene>